<dbReference type="GO" id="GO:0005737">
    <property type="term" value="C:cytoplasm"/>
    <property type="evidence" value="ECO:0007669"/>
    <property type="project" value="TreeGrafter"/>
</dbReference>
<dbReference type="GO" id="GO:0016853">
    <property type="term" value="F:isomerase activity"/>
    <property type="evidence" value="ECO:0007669"/>
    <property type="project" value="UniProtKB-KW"/>
</dbReference>
<dbReference type="Pfam" id="PF02567">
    <property type="entry name" value="PhzC-PhzF"/>
    <property type="match status" value="1"/>
</dbReference>
<evidence type="ECO:0000313" key="5">
    <source>
        <dbReference type="Proteomes" id="UP000319557"/>
    </source>
</evidence>
<sequence>MSIRIVQIDAFTDRPFAGNPAAVCLLEQPREVDWMQAVAAEMNLSETAFVRPIDVGYELRWFTPQVEVDLCGHATLAAAHALWTEAGISPNETLRFQTRSGQLTAKRRGALIQLDFPATPAKPCDPPAGLIDALPVDPIFVGETKFDTLVVIESEAQLRSLQPDFARLAKIPTRGVIVTCGSESPEFDFVSRFFGPAAGIDEDPVTGSAHCCLAPYWGPQLGKTEMTGYQASSRGGIVKTQIPGDRILLSGAAVTVLRGELV</sequence>
<evidence type="ECO:0000256" key="3">
    <source>
        <dbReference type="PIRSR" id="PIRSR016184-1"/>
    </source>
</evidence>
<evidence type="ECO:0000256" key="1">
    <source>
        <dbReference type="ARBA" id="ARBA00008270"/>
    </source>
</evidence>
<comment type="similarity">
    <text evidence="1">Belongs to the PhzF family.</text>
</comment>
<accession>A0A517LXS3</accession>
<keyword evidence="5" id="KW-1185">Reference proteome</keyword>
<dbReference type="PIRSF" id="PIRSF016184">
    <property type="entry name" value="PhzC_PhzF"/>
    <property type="match status" value="1"/>
</dbReference>
<dbReference type="OrthoDB" id="9788221at2"/>
<dbReference type="Gene3D" id="3.10.310.10">
    <property type="entry name" value="Diaminopimelate Epimerase, Chain A, domain 1"/>
    <property type="match status" value="2"/>
</dbReference>
<evidence type="ECO:0000313" key="4">
    <source>
        <dbReference type="EMBL" id="QDS87426.1"/>
    </source>
</evidence>
<reference evidence="4 5" key="1">
    <citation type="submission" date="2019-02" db="EMBL/GenBank/DDBJ databases">
        <title>Deep-cultivation of Planctomycetes and their phenomic and genomic characterization uncovers novel biology.</title>
        <authorList>
            <person name="Wiegand S."/>
            <person name="Jogler M."/>
            <person name="Boedeker C."/>
            <person name="Pinto D."/>
            <person name="Vollmers J."/>
            <person name="Rivas-Marin E."/>
            <person name="Kohn T."/>
            <person name="Peeters S.H."/>
            <person name="Heuer A."/>
            <person name="Rast P."/>
            <person name="Oberbeckmann S."/>
            <person name="Bunk B."/>
            <person name="Jeske O."/>
            <person name="Meyerdierks A."/>
            <person name="Storesund J.E."/>
            <person name="Kallscheuer N."/>
            <person name="Luecker S."/>
            <person name="Lage O.M."/>
            <person name="Pohl T."/>
            <person name="Merkel B.J."/>
            <person name="Hornburger P."/>
            <person name="Mueller R.-W."/>
            <person name="Bruemmer F."/>
            <person name="Labrenz M."/>
            <person name="Spormann A.M."/>
            <person name="Op den Camp H."/>
            <person name="Overmann J."/>
            <person name="Amann R."/>
            <person name="Jetten M.S.M."/>
            <person name="Mascher T."/>
            <person name="Medema M.H."/>
            <person name="Devos D.P."/>
            <person name="Kaster A.-K."/>
            <person name="Ovreas L."/>
            <person name="Rohde M."/>
            <person name="Galperin M.Y."/>
            <person name="Jogler C."/>
        </authorList>
    </citation>
    <scope>NUCLEOTIDE SEQUENCE [LARGE SCALE GENOMIC DNA]</scope>
    <source>
        <strain evidence="4 5">EC9</strain>
    </source>
</reference>
<dbReference type="RefSeq" id="WP_145343784.1">
    <property type="nucleotide sequence ID" value="NZ_CP036261.1"/>
</dbReference>
<protein>
    <submittedName>
        <fullName evidence="4">Putative isomerase YddE</fullName>
        <ecNumber evidence="4">5.1.-.-</ecNumber>
    </submittedName>
</protein>
<dbReference type="KEGG" id="ruv:EC9_16040"/>
<dbReference type="AlphaFoldDB" id="A0A517LXS3"/>
<proteinExistence type="inferred from homology"/>
<name>A0A517LXS3_9BACT</name>
<dbReference type="Proteomes" id="UP000319557">
    <property type="component" value="Chromosome"/>
</dbReference>
<keyword evidence="2 4" id="KW-0413">Isomerase</keyword>
<dbReference type="InterPro" id="IPR003719">
    <property type="entry name" value="Phenazine_PhzF-like"/>
</dbReference>
<feature type="active site" evidence="3">
    <location>
        <position position="46"/>
    </location>
</feature>
<dbReference type="PANTHER" id="PTHR13774:SF17">
    <property type="entry name" value="PHENAZINE BIOSYNTHESIS-LIKE DOMAIN-CONTAINING PROTEIN"/>
    <property type="match status" value="1"/>
</dbReference>
<evidence type="ECO:0000256" key="2">
    <source>
        <dbReference type="ARBA" id="ARBA00023235"/>
    </source>
</evidence>
<organism evidence="4 5">
    <name type="scientific">Rosistilla ulvae</name>
    <dbReference type="NCBI Taxonomy" id="1930277"/>
    <lineage>
        <taxon>Bacteria</taxon>
        <taxon>Pseudomonadati</taxon>
        <taxon>Planctomycetota</taxon>
        <taxon>Planctomycetia</taxon>
        <taxon>Pirellulales</taxon>
        <taxon>Pirellulaceae</taxon>
        <taxon>Rosistilla</taxon>
    </lineage>
</organism>
<dbReference type="PANTHER" id="PTHR13774">
    <property type="entry name" value="PHENAZINE BIOSYNTHESIS PROTEIN"/>
    <property type="match status" value="1"/>
</dbReference>
<gene>
    <name evidence="4" type="primary">yddE</name>
    <name evidence="4" type="ORF">EC9_16040</name>
</gene>
<dbReference type="EMBL" id="CP036261">
    <property type="protein sequence ID" value="QDS87426.1"/>
    <property type="molecule type" value="Genomic_DNA"/>
</dbReference>
<dbReference type="EC" id="5.1.-.-" evidence="4"/>
<dbReference type="SUPFAM" id="SSF54506">
    <property type="entry name" value="Diaminopimelate epimerase-like"/>
    <property type="match status" value="1"/>
</dbReference>
<dbReference type="NCBIfam" id="TIGR00654">
    <property type="entry name" value="PhzF_family"/>
    <property type="match status" value="1"/>
</dbReference>